<comment type="caution">
    <text evidence="6">The sequence shown here is derived from an EMBL/GenBank/DDBJ whole genome shotgun (WGS) entry which is preliminary data.</text>
</comment>
<dbReference type="InterPro" id="IPR036812">
    <property type="entry name" value="NAD(P)_OxRdtase_dom_sf"/>
</dbReference>
<dbReference type="PANTHER" id="PTHR43827">
    <property type="entry name" value="2,5-DIKETO-D-GLUCONIC ACID REDUCTASE"/>
    <property type="match status" value="1"/>
</dbReference>
<dbReference type="InterPro" id="IPR041492">
    <property type="entry name" value="HAD_2"/>
</dbReference>
<dbReference type="AlphaFoldDB" id="M0I224"/>
<dbReference type="PRINTS" id="PR00069">
    <property type="entry name" value="ALDKETRDTASE"/>
</dbReference>
<evidence type="ECO:0000256" key="3">
    <source>
        <dbReference type="ARBA" id="ARBA00022857"/>
    </source>
</evidence>
<dbReference type="Gene3D" id="3.40.50.1000">
    <property type="entry name" value="HAD superfamily/HAD-like"/>
    <property type="match status" value="1"/>
</dbReference>
<accession>M0I224</accession>
<dbReference type="PATRIC" id="fig|662480.6.peg.2821"/>
<dbReference type="SFLD" id="SFLDG01129">
    <property type="entry name" value="C1.5:_HAD__Beta-PGM__Phosphata"/>
    <property type="match status" value="1"/>
</dbReference>
<dbReference type="SUPFAM" id="SSF51430">
    <property type="entry name" value="NAD(P)-linked oxidoreductase"/>
    <property type="match status" value="1"/>
</dbReference>
<gene>
    <name evidence="6" type="ORF">C441_14159</name>
</gene>
<dbReference type="NCBIfam" id="TIGR01549">
    <property type="entry name" value="HAD-SF-IA-v1"/>
    <property type="match status" value="1"/>
</dbReference>
<evidence type="ECO:0000259" key="5">
    <source>
        <dbReference type="Pfam" id="PF00248"/>
    </source>
</evidence>
<dbReference type="Pfam" id="PF13419">
    <property type="entry name" value="HAD_2"/>
    <property type="match status" value="1"/>
</dbReference>
<dbReference type="SUPFAM" id="SSF56784">
    <property type="entry name" value="HAD-like"/>
    <property type="match status" value="1"/>
</dbReference>
<sequence>MYDSVIFDHDGVLTTLVDLSPLRDATWDAFAELGVSDPDPDHVEQVVIHVSPEDVRAAADPYDLDPETLFRVRDERQSAAQKRAIADGQKVPYDDFDALRRIDAPMGIVSSNQQATIDFVVDHLDAGDLFGTAYGREPSMTSLHRKKPEPYYLERAMADLGVESPLFVGDSDSDIAAAEAAGVDSAFIRRGHRADHTPTPDPTHEIAGLDDLLELDGVPVVGDAVSLSLPRIGLGTMGLDAADEAAAVTTALELGYRHVDTAQIYGNEAVVGDALAAADVPREDVTLATKVWADSLAPADVRRTTRESLDRLGVDYVDLLYVHRPIDTYDAEATLSAFDELVDDGLVRGVGVSNFAVAEVDEALDLLDAPLVAHQTEYHPLFQRPALLDHAAERGYGVVAYSPLSGGRVREVDEVVAVAERHDATPEAVSLAWLAAKGLCPIPKASSERHLRANLDAVSLELDAADVATIDSIESEVELFPQ</sequence>
<dbReference type="PROSITE" id="PS00798">
    <property type="entry name" value="ALDOKETO_REDUCTASE_1"/>
    <property type="match status" value="1"/>
</dbReference>
<comment type="similarity">
    <text evidence="1">Belongs to the aldo/keto reductase family.</text>
</comment>
<dbReference type="GO" id="GO:0016616">
    <property type="term" value="F:oxidoreductase activity, acting on the CH-OH group of donors, NAD or NADP as acceptor"/>
    <property type="evidence" value="ECO:0007669"/>
    <property type="project" value="UniProtKB-ARBA"/>
</dbReference>
<dbReference type="InterPro" id="IPR023214">
    <property type="entry name" value="HAD_sf"/>
</dbReference>
<evidence type="ECO:0000313" key="7">
    <source>
        <dbReference type="Proteomes" id="UP000011508"/>
    </source>
</evidence>
<comment type="similarity">
    <text evidence="2">Belongs to the HAD-like hydrolase superfamily.</text>
</comment>
<keyword evidence="3" id="KW-0521">NADP</keyword>
<dbReference type="Pfam" id="PF00248">
    <property type="entry name" value="Aldo_ket_red"/>
    <property type="match status" value="1"/>
</dbReference>
<dbReference type="SFLD" id="SFLDS00003">
    <property type="entry name" value="Haloacid_Dehalogenase"/>
    <property type="match status" value="1"/>
</dbReference>
<dbReference type="EMBL" id="AOLM01000023">
    <property type="protein sequence ID" value="ELZ90058.1"/>
    <property type="molecule type" value="Genomic_DNA"/>
</dbReference>
<evidence type="ECO:0000256" key="2">
    <source>
        <dbReference type="ARBA" id="ARBA00007958"/>
    </source>
</evidence>
<keyword evidence="7" id="KW-1185">Reference proteome</keyword>
<dbReference type="InterPro" id="IPR018170">
    <property type="entry name" value="Aldo/ket_reductase_CS"/>
</dbReference>
<reference evidence="6 7" key="1">
    <citation type="journal article" date="2014" name="PLoS Genet.">
        <title>Phylogenetically driven sequencing of extremely halophilic archaea reveals strategies for static and dynamic osmo-response.</title>
        <authorList>
            <person name="Becker E.A."/>
            <person name="Seitzer P.M."/>
            <person name="Tritt A."/>
            <person name="Larsen D."/>
            <person name="Krusor M."/>
            <person name="Yao A.I."/>
            <person name="Wu D."/>
            <person name="Madern D."/>
            <person name="Eisen J.A."/>
            <person name="Darling A.E."/>
            <person name="Facciotti M.T."/>
        </authorList>
    </citation>
    <scope>NUCLEOTIDE SEQUENCE [LARGE SCALE GENOMIC DNA]</scope>
    <source>
        <strain evidence="6 7">ATCC BAA-897</strain>
    </source>
</reference>
<dbReference type="Proteomes" id="UP000011508">
    <property type="component" value="Unassembled WGS sequence"/>
</dbReference>
<feature type="domain" description="NADP-dependent oxidoreductase" evidence="5">
    <location>
        <begin position="231"/>
        <end position="474"/>
    </location>
</feature>
<keyword evidence="4" id="KW-0560">Oxidoreductase</keyword>
<evidence type="ECO:0000256" key="1">
    <source>
        <dbReference type="ARBA" id="ARBA00007905"/>
    </source>
</evidence>
<dbReference type="PROSITE" id="PS00062">
    <property type="entry name" value="ALDOKETO_REDUCTASE_2"/>
    <property type="match status" value="1"/>
</dbReference>
<evidence type="ECO:0000256" key="4">
    <source>
        <dbReference type="ARBA" id="ARBA00023002"/>
    </source>
</evidence>
<dbReference type="InterPro" id="IPR023210">
    <property type="entry name" value="NADP_OxRdtase_dom"/>
</dbReference>
<proteinExistence type="inferred from homology"/>
<dbReference type="InterPro" id="IPR020471">
    <property type="entry name" value="AKR"/>
</dbReference>
<dbReference type="InterPro" id="IPR006439">
    <property type="entry name" value="HAD-SF_hydro_IA"/>
</dbReference>
<name>M0I224_9EURY</name>
<dbReference type="PANTHER" id="PTHR43827:SF3">
    <property type="entry name" value="NADP-DEPENDENT OXIDOREDUCTASE DOMAIN-CONTAINING PROTEIN"/>
    <property type="match status" value="1"/>
</dbReference>
<dbReference type="Gene3D" id="3.20.20.100">
    <property type="entry name" value="NADP-dependent oxidoreductase domain"/>
    <property type="match status" value="1"/>
</dbReference>
<evidence type="ECO:0000313" key="6">
    <source>
        <dbReference type="EMBL" id="ELZ90058.1"/>
    </source>
</evidence>
<dbReference type="InterPro" id="IPR036412">
    <property type="entry name" value="HAD-like_sf"/>
</dbReference>
<protein>
    <submittedName>
        <fullName evidence="6">2,5-diketo-D-gluconic acid reductase B</fullName>
    </submittedName>
</protein>
<organism evidence="6 7">
    <name type="scientific">Haloferax sulfurifontis ATCC BAA-897</name>
    <dbReference type="NCBI Taxonomy" id="662480"/>
    <lineage>
        <taxon>Archaea</taxon>
        <taxon>Methanobacteriati</taxon>
        <taxon>Methanobacteriota</taxon>
        <taxon>Stenosarchaea group</taxon>
        <taxon>Halobacteria</taxon>
        <taxon>Halobacteriales</taxon>
        <taxon>Haloferacaceae</taxon>
        <taxon>Haloferax</taxon>
    </lineage>
</organism>